<dbReference type="PROSITE" id="PS50005">
    <property type="entry name" value="TPR"/>
    <property type="match status" value="1"/>
</dbReference>
<evidence type="ECO:0000256" key="1">
    <source>
        <dbReference type="ARBA" id="ARBA00008509"/>
    </source>
</evidence>
<dbReference type="Pfam" id="PF05002">
    <property type="entry name" value="SGS"/>
    <property type="match status" value="1"/>
</dbReference>
<feature type="domain" description="CS" evidence="4">
    <location>
        <begin position="154"/>
        <end position="243"/>
    </location>
</feature>
<dbReference type="KEGG" id="tad:TRIADDRAFT_56335"/>
<dbReference type="GeneID" id="6753596"/>
<sequence>MDAAKYCSCGNEAFVDDNYEEAIELYSKAIEKDNTIAEYYTKRATALIKVKRYQEAIKDADDAIRIDATNWKSYLRKGIGLYHIRDYSHAKEAFLRGQEVNGNEESFAMWIDKCTAELGQQSNDNPSDLAQKSNKAVTETDNAAAEVVTVVSASPKIRHDWYQTQTTVTIDILSKKVNPRDFSIDFDANSVQVTFQDQHGNSRTISFNLCHDIIPSQSKAKILTTKIEIRLKKAEGIQWTNLTKSDPDEKATKIRTYPSSNRGTKDWDKIEAEIKQEEKETKLEGDAALNQLFQQIYGDGSDDVKRAMMKSFVESKGTVLSTNWGEVKEKNIDCKPPDGMEFRKYDQ</sequence>
<dbReference type="eggNOG" id="KOG1309">
    <property type="taxonomic scope" value="Eukaryota"/>
</dbReference>
<dbReference type="InParanoid" id="B3RXU6"/>
<dbReference type="InterPro" id="IPR019734">
    <property type="entry name" value="TPR_rpt"/>
</dbReference>
<name>B3RXU6_TRIAD</name>
<evidence type="ECO:0000256" key="2">
    <source>
        <dbReference type="PROSITE-ProRule" id="PRU00339"/>
    </source>
</evidence>
<dbReference type="PhylomeDB" id="B3RXU6"/>
<keyword evidence="2" id="KW-0802">TPR repeat</keyword>
<dbReference type="InterPro" id="IPR007052">
    <property type="entry name" value="CS_dom"/>
</dbReference>
<dbReference type="CTD" id="6753596"/>
<dbReference type="eggNOG" id="KOG0376">
    <property type="taxonomic scope" value="Eukaryota"/>
</dbReference>
<dbReference type="PROSITE" id="PS51048">
    <property type="entry name" value="SGS"/>
    <property type="match status" value="1"/>
</dbReference>
<gene>
    <name evidence="5" type="ORF">TRIADDRAFT_56335</name>
</gene>
<reference evidence="5 6" key="1">
    <citation type="journal article" date="2008" name="Nature">
        <title>The Trichoplax genome and the nature of placozoans.</title>
        <authorList>
            <person name="Srivastava M."/>
            <person name="Begovic E."/>
            <person name="Chapman J."/>
            <person name="Putnam N.H."/>
            <person name="Hellsten U."/>
            <person name="Kawashima T."/>
            <person name="Kuo A."/>
            <person name="Mitros T."/>
            <person name="Salamov A."/>
            <person name="Carpenter M.L."/>
            <person name="Signorovitch A.Y."/>
            <person name="Moreno M.A."/>
            <person name="Kamm K."/>
            <person name="Grimwood J."/>
            <person name="Schmutz J."/>
            <person name="Shapiro H."/>
            <person name="Grigoriev I.V."/>
            <person name="Buss L.W."/>
            <person name="Schierwater B."/>
            <person name="Dellaporta S.L."/>
            <person name="Rokhsar D.S."/>
        </authorList>
    </citation>
    <scope>NUCLEOTIDE SEQUENCE [LARGE SCALE GENOMIC DNA]</scope>
    <source>
        <strain evidence="5 6">Grell-BS-1999</strain>
    </source>
</reference>
<dbReference type="CDD" id="cd06489">
    <property type="entry name" value="p23_CS_hSgt1_like"/>
    <property type="match status" value="1"/>
</dbReference>
<dbReference type="STRING" id="10228.B3RXU6"/>
<dbReference type="GO" id="GO:0005737">
    <property type="term" value="C:cytoplasm"/>
    <property type="evidence" value="ECO:0007669"/>
    <property type="project" value="UniProtKB-ARBA"/>
</dbReference>
<dbReference type="RefSeq" id="XP_002112383.1">
    <property type="nucleotide sequence ID" value="XM_002112347.1"/>
</dbReference>
<dbReference type="FunFam" id="2.60.40.790:FF:000012">
    <property type="entry name" value="SGT1 homolog, MIS12 kinetochore complex assembly cochaperone"/>
    <property type="match status" value="1"/>
</dbReference>
<organism evidence="5 6">
    <name type="scientific">Trichoplax adhaerens</name>
    <name type="common">Trichoplax reptans</name>
    <dbReference type="NCBI Taxonomy" id="10228"/>
    <lineage>
        <taxon>Eukaryota</taxon>
        <taxon>Metazoa</taxon>
        <taxon>Placozoa</taxon>
        <taxon>Uniplacotomia</taxon>
        <taxon>Trichoplacea</taxon>
        <taxon>Trichoplacidae</taxon>
        <taxon>Trichoplax</taxon>
    </lineage>
</organism>
<dbReference type="InterPro" id="IPR007699">
    <property type="entry name" value="SGS_dom"/>
</dbReference>
<dbReference type="HOGENOM" id="CLU_039532_1_0_1"/>
<dbReference type="OMA" id="WIKKCEE"/>
<dbReference type="Gene3D" id="2.60.40.790">
    <property type="match status" value="1"/>
</dbReference>
<dbReference type="InterPro" id="IPR008978">
    <property type="entry name" value="HSP20-like_chaperone"/>
</dbReference>
<evidence type="ECO:0000313" key="6">
    <source>
        <dbReference type="Proteomes" id="UP000009022"/>
    </source>
</evidence>
<dbReference type="Pfam" id="PF04969">
    <property type="entry name" value="CS"/>
    <property type="match status" value="1"/>
</dbReference>
<dbReference type="FunCoup" id="B3RXU6">
    <property type="interactions" value="2333"/>
</dbReference>
<dbReference type="InterPro" id="IPR044563">
    <property type="entry name" value="Sgt1-like"/>
</dbReference>
<dbReference type="SUPFAM" id="SSF48452">
    <property type="entry name" value="TPR-like"/>
    <property type="match status" value="1"/>
</dbReference>
<proteinExistence type="inferred from homology"/>
<protein>
    <submittedName>
        <fullName evidence="5">Uncharacterized protein</fullName>
    </submittedName>
</protein>
<dbReference type="Proteomes" id="UP000009022">
    <property type="component" value="Unassembled WGS sequence"/>
</dbReference>
<dbReference type="InterPro" id="IPR011990">
    <property type="entry name" value="TPR-like_helical_dom_sf"/>
</dbReference>
<dbReference type="EMBL" id="DS985245">
    <property type="protein sequence ID" value="EDV24493.1"/>
    <property type="molecule type" value="Genomic_DNA"/>
</dbReference>
<evidence type="ECO:0000259" key="3">
    <source>
        <dbReference type="PROSITE" id="PS51048"/>
    </source>
</evidence>
<dbReference type="PROSITE" id="PS51203">
    <property type="entry name" value="CS"/>
    <property type="match status" value="1"/>
</dbReference>
<feature type="repeat" description="TPR" evidence="2">
    <location>
        <begin position="37"/>
        <end position="70"/>
    </location>
</feature>
<dbReference type="OrthoDB" id="1898560at2759"/>
<evidence type="ECO:0000313" key="5">
    <source>
        <dbReference type="EMBL" id="EDV24493.1"/>
    </source>
</evidence>
<dbReference type="SUPFAM" id="SSF49764">
    <property type="entry name" value="HSP20-like chaperones"/>
    <property type="match status" value="1"/>
</dbReference>
<comment type="similarity">
    <text evidence="1">Belongs to the SGT1 family.</text>
</comment>
<dbReference type="AlphaFoldDB" id="B3RXU6"/>
<keyword evidence="6" id="KW-1185">Reference proteome</keyword>
<dbReference type="PANTHER" id="PTHR45862">
    <property type="entry name" value="PROTEIN SGT1 HOMOLOG"/>
    <property type="match status" value="1"/>
</dbReference>
<dbReference type="GO" id="GO:0051087">
    <property type="term" value="F:protein-folding chaperone binding"/>
    <property type="evidence" value="ECO:0007669"/>
    <property type="project" value="InterPro"/>
</dbReference>
<evidence type="ECO:0000259" key="4">
    <source>
        <dbReference type="PROSITE" id="PS51203"/>
    </source>
</evidence>
<feature type="domain" description="SGS" evidence="3">
    <location>
        <begin position="256"/>
        <end position="347"/>
    </location>
</feature>
<accession>B3RXU6</accession>
<dbReference type="SMART" id="SM00028">
    <property type="entry name" value="TPR"/>
    <property type="match status" value="3"/>
</dbReference>
<dbReference type="Gene3D" id="1.25.40.10">
    <property type="entry name" value="Tetratricopeptide repeat domain"/>
    <property type="match status" value="1"/>
</dbReference>